<reference evidence="2 3" key="1">
    <citation type="journal article" date="2011" name="J. Bacteriol.">
        <title>Genome sequence of the mercury-methylating and pleomorphic Desulfovibrio africanus Strain Walvis Bay.</title>
        <authorList>
            <person name="Brown S.D."/>
            <person name="Wall J.D."/>
            <person name="Kucken A.M."/>
            <person name="Gilmour C.C."/>
            <person name="Podar M."/>
            <person name="Brandt C.C."/>
            <person name="Teshima H."/>
            <person name="Detter J.C."/>
            <person name="Han C.S."/>
            <person name="Land M.L."/>
            <person name="Lucas S."/>
            <person name="Han J."/>
            <person name="Pennacchio L."/>
            <person name="Nolan M."/>
            <person name="Pitluck S."/>
            <person name="Woyke T."/>
            <person name="Goodwin L."/>
            <person name="Palumbo A.V."/>
            <person name="Elias D.A."/>
        </authorList>
    </citation>
    <scope>NUCLEOTIDE SEQUENCE [LARGE SCALE GENOMIC DNA]</scope>
    <source>
        <strain evidence="2 3">Walvis Bay</strain>
    </source>
</reference>
<evidence type="ECO:0000256" key="1">
    <source>
        <dbReference type="SAM" id="MobiDB-lite"/>
    </source>
</evidence>
<dbReference type="HOGENOM" id="CLU_121888_3_0_7"/>
<evidence type="ECO:0000313" key="3">
    <source>
        <dbReference type="Proteomes" id="UP000007844"/>
    </source>
</evidence>
<dbReference type="KEGG" id="daf:Desaf_0097"/>
<sequence length="139" mass="15615">MNYDEFVIEVERRMPGRSREEAERTLIAVVAVLAERLDRDRQRRLAAYLPDRLKELFPEKAVTANYGLEEFLSRIERRANVQGYAPKDLALVVTKVLGLGLPTGELPGILEGLPEAYRQSLIPKPPAKPGRLGKPPVRG</sequence>
<name>F3YTS6_DESAF</name>
<dbReference type="Proteomes" id="UP000007844">
    <property type="component" value="Chromosome"/>
</dbReference>
<accession>F3YTS6</accession>
<keyword evidence="3" id="KW-1185">Reference proteome</keyword>
<evidence type="ECO:0000313" key="2">
    <source>
        <dbReference type="EMBL" id="EGJ48457.1"/>
    </source>
</evidence>
<feature type="region of interest" description="Disordered" evidence="1">
    <location>
        <begin position="120"/>
        <end position="139"/>
    </location>
</feature>
<dbReference type="RefSeq" id="WP_014258333.1">
    <property type="nucleotide sequence ID" value="NC_016629.1"/>
</dbReference>
<dbReference type="InterPro" id="IPR038282">
    <property type="entry name" value="DUF2267_sf"/>
</dbReference>
<proteinExistence type="predicted"/>
<dbReference type="Pfam" id="PF10025">
    <property type="entry name" value="DUF2267"/>
    <property type="match status" value="1"/>
</dbReference>
<dbReference type="Gene3D" id="1.10.490.110">
    <property type="entry name" value="Uncharacterized conserved protein DUF2267"/>
    <property type="match status" value="1"/>
</dbReference>
<dbReference type="EMBL" id="CP003221">
    <property type="protein sequence ID" value="EGJ48457.1"/>
    <property type="molecule type" value="Genomic_DNA"/>
</dbReference>
<dbReference type="AlphaFoldDB" id="F3YTS6"/>
<protein>
    <recommendedName>
        <fullName evidence="4">DUF2267 domain-containing protein</fullName>
    </recommendedName>
</protein>
<organism evidence="2 3">
    <name type="scientific">Desulfocurvibacter africanus subsp. africanus str. Walvis Bay</name>
    <dbReference type="NCBI Taxonomy" id="690850"/>
    <lineage>
        <taxon>Bacteria</taxon>
        <taxon>Pseudomonadati</taxon>
        <taxon>Thermodesulfobacteriota</taxon>
        <taxon>Desulfovibrionia</taxon>
        <taxon>Desulfovibrionales</taxon>
        <taxon>Desulfovibrionaceae</taxon>
        <taxon>Desulfocurvibacter</taxon>
    </lineage>
</organism>
<gene>
    <name evidence="2" type="ORF">Desaf_0097</name>
</gene>
<evidence type="ECO:0008006" key="4">
    <source>
        <dbReference type="Google" id="ProtNLM"/>
    </source>
</evidence>
<dbReference type="InterPro" id="IPR018727">
    <property type="entry name" value="DUF2267"/>
</dbReference>